<evidence type="ECO:0000313" key="1">
    <source>
        <dbReference type="EMBL" id="OAB36096.1"/>
    </source>
</evidence>
<organism evidence="1 2">
    <name type="scientific">Paenibacillus glacialis</name>
    <dbReference type="NCBI Taxonomy" id="494026"/>
    <lineage>
        <taxon>Bacteria</taxon>
        <taxon>Bacillati</taxon>
        <taxon>Bacillota</taxon>
        <taxon>Bacilli</taxon>
        <taxon>Bacillales</taxon>
        <taxon>Paenibacillaceae</taxon>
        <taxon>Paenibacillus</taxon>
    </lineage>
</organism>
<dbReference type="InterPro" id="IPR016024">
    <property type="entry name" value="ARM-type_fold"/>
</dbReference>
<sequence>MNEEFVELAPTVDELKKAANGAANWEERVRAVEELGKLNDKQAIGILTRIMANDSVYKVQEAAFHALKECGEDVELPQRKAGELFKGVNKILLRVKKSLPVGHTFEEFKEKLKKMRVDVYNTYEGDKGADFDKWLEGIWASTPKK</sequence>
<dbReference type="AlphaFoldDB" id="A0A168FCW6"/>
<dbReference type="RefSeq" id="WP_068537153.1">
    <property type="nucleotide sequence ID" value="NZ_LVJH01000058.1"/>
</dbReference>
<dbReference type="STRING" id="494026.PGLA_21595"/>
<protein>
    <submittedName>
        <fullName evidence="1">Esterase</fullName>
    </submittedName>
</protein>
<reference evidence="1 2" key="1">
    <citation type="submission" date="2016-03" db="EMBL/GenBank/DDBJ databases">
        <title>Draft genome sequence of Paenibacillus glacialis DSM 22343.</title>
        <authorList>
            <person name="Shin S.-K."/>
            <person name="Yi H."/>
        </authorList>
    </citation>
    <scope>NUCLEOTIDE SEQUENCE [LARGE SCALE GENOMIC DNA]</scope>
    <source>
        <strain evidence="1 2">DSM 22343</strain>
    </source>
</reference>
<dbReference type="Pfam" id="PF13646">
    <property type="entry name" value="HEAT_2"/>
    <property type="match status" value="1"/>
</dbReference>
<accession>A0A168FCW6</accession>
<dbReference type="OrthoDB" id="2655295at2"/>
<gene>
    <name evidence="1" type="ORF">PGLA_21595</name>
</gene>
<evidence type="ECO:0000313" key="2">
    <source>
        <dbReference type="Proteomes" id="UP000076967"/>
    </source>
</evidence>
<comment type="caution">
    <text evidence="1">The sequence shown here is derived from an EMBL/GenBank/DDBJ whole genome shotgun (WGS) entry which is preliminary data.</text>
</comment>
<dbReference type="EMBL" id="LVJH01000058">
    <property type="protein sequence ID" value="OAB36096.1"/>
    <property type="molecule type" value="Genomic_DNA"/>
</dbReference>
<keyword evidence="2" id="KW-1185">Reference proteome</keyword>
<dbReference type="InterPro" id="IPR011989">
    <property type="entry name" value="ARM-like"/>
</dbReference>
<dbReference type="Proteomes" id="UP000076967">
    <property type="component" value="Unassembled WGS sequence"/>
</dbReference>
<name>A0A168FCW6_9BACL</name>
<dbReference type="Gene3D" id="1.25.10.10">
    <property type="entry name" value="Leucine-rich Repeat Variant"/>
    <property type="match status" value="1"/>
</dbReference>
<dbReference type="SUPFAM" id="SSF48371">
    <property type="entry name" value="ARM repeat"/>
    <property type="match status" value="1"/>
</dbReference>
<proteinExistence type="predicted"/>